<organism evidence="4">
    <name type="scientific">marine metagenome</name>
    <dbReference type="NCBI Taxonomy" id="408172"/>
    <lineage>
        <taxon>unclassified sequences</taxon>
        <taxon>metagenomes</taxon>
        <taxon>ecological metagenomes</taxon>
    </lineage>
</organism>
<evidence type="ECO:0000256" key="2">
    <source>
        <dbReference type="ARBA" id="ARBA00023315"/>
    </source>
</evidence>
<dbReference type="GO" id="GO:0016747">
    <property type="term" value="F:acyltransferase activity, transferring groups other than amino-acyl groups"/>
    <property type="evidence" value="ECO:0007669"/>
    <property type="project" value="InterPro"/>
</dbReference>
<gene>
    <name evidence="4" type="ORF">METZ01_LOCUS440973</name>
</gene>
<evidence type="ECO:0000259" key="3">
    <source>
        <dbReference type="PROSITE" id="PS51186"/>
    </source>
</evidence>
<keyword evidence="2" id="KW-0012">Acyltransferase</keyword>
<dbReference type="InterPro" id="IPR016181">
    <property type="entry name" value="Acyl_CoA_acyltransferase"/>
</dbReference>
<keyword evidence="1" id="KW-0808">Transferase</keyword>
<dbReference type="AlphaFoldDB" id="A0A382YYU6"/>
<dbReference type="Gene3D" id="3.40.630.30">
    <property type="match status" value="1"/>
</dbReference>
<dbReference type="SUPFAM" id="SSF55729">
    <property type="entry name" value="Acyl-CoA N-acyltransferases (Nat)"/>
    <property type="match status" value="1"/>
</dbReference>
<evidence type="ECO:0000313" key="4">
    <source>
        <dbReference type="EMBL" id="SVD88119.1"/>
    </source>
</evidence>
<accession>A0A382YYU6</accession>
<dbReference type="EMBL" id="UINC01179439">
    <property type="protein sequence ID" value="SVD88119.1"/>
    <property type="molecule type" value="Genomic_DNA"/>
</dbReference>
<dbReference type="PANTHER" id="PTHR43072">
    <property type="entry name" value="N-ACETYLTRANSFERASE"/>
    <property type="match status" value="1"/>
</dbReference>
<name>A0A382YYU6_9ZZZZ</name>
<dbReference type="InterPro" id="IPR000182">
    <property type="entry name" value="GNAT_dom"/>
</dbReference>
<proteinExistence type="predicted"/>
<protein>
    <recommendedName>
        <fullName evidence="3">N-acetyltransferase domain-containing protein</fullName>
    </recommendedName>
</protein>
<dbReference type="PROSITE" id="PS51186">
    <property type="entry name" value="GNAT"/>
    <property type="match status" value="1"/>
</dbReference>
<sequence length="185" mass="20546">MLVPRGAVWFLAGVSDEVIIRAAAREDVPGILLIYNAAVREPASAYEDVPHTLVQREEWFDHFSGRNFPILVAETDGVIVGWGSLGPHQERMGFRFTGAVAVYVTERSRRQGIGGRLLEALLAAGRERQLHVVLATIDAANEPSLQLHARHGFTKAGMFSEAGCKFGEWRDVIYLQRKLDDRPVP</sequence>
<dbReference type="PANTHER" id="PTHR43072:SF23">
    <property type="entry name" value="UPF0039 PROTEIN C11D3.02C"/>
    <property type="match status" value="1"/>
</dbReference>
<dbReference type="CDD" id="cd04301">
    <property type="entry name" value="NAT_SF"/>
    <property type="match status" value="1"/>
</dbReference>
<reference evidence="4" key="1">
    <citation type="submission" date="2018-05" db="EMBL/GenBank/DDBJ databases">
        <authorList>
            <person name="Lanie J.A."/>
            <person name="Ng W.-L."/>
            <person name="Kazmierczak K.M."/>
            <person name="Andrzejewski T.M."/>
            <person name="Davidsen T.M."/>
            <person name="Wayne K.J."/>
            <person name="Tettelin H."/>
            <person name="Glass J.I."/>
            <person name="Rusch D."/>
            <person name="Podicherti R."/>
            <person name="Tsui H.-C.T."/>
            <person name="Winkler M.E."/>
        </authorList>
    </citation>
    <scope>NUCLEOTIDE SEQUENCE</scope>
</reference>
<feature type="domain" description="N-acetyltransferase" evidence="3">
    <location>
        <begin position="18"/>
        <end position="180"/>
    </location>
</feature>
<dbReference type="Pfam" id="PF00583">
    <property type="entry name" value="Acetyltransf_1"/>
    <property type="match status" value="1"/>
</dbReference>
<evidence type="ECO:0000256" key="1">
    <source>
        <dbReference type="ARBA" id="ARBA00022679"/>
    </source>
</evidence>